<protein>
    <recommendedName>
        <fullName evidence="5">DNA-directed RNA polymerase</fullName>
    </recommendedName>
</protein>
<dbReference type="EMBL" id="MN739425">
    <property type="protein sequence ID" value="QHT04280.1"/>
    <property type="molecule type" value="Genomic_DNA"/>
</dbReference>
<dbReference type="PANTHER" id="PTHR47227">
    <property type="entry name" value="DNA-DIRECTED RNA POLYMERASE SUBUNIT K"/>
    <property type="match status" value="1"/>
</dbReference>
<organism evidence="4">
    <name type="scientific">viral metagenome</name>
    <dbReference type="NCBI Taxonomy" id="1070528"/>
    <lineage>
        <taxon>unclassified sequences</taxon>
        <taxon>metagenomes</taxon>
        <taxon>organismal metagenomes</taxon>
    </lineage>
</organism>
<feature type="compositionally biased region" description="Acidic residues" evidence="3">
    <location>
        <begin position="41"/>
        <end position="97"/>
    </location>
</feature>
<keyword evidence="2" id="KW-0804">Transcription</keyword>
<dbReference type="SUPFAM" id="SSF63562">
    <property type="entry name" value="RPB6/omega subunit-like"/>
    <property type="match status" value="1"/>
</dbReference>
<evidence type="ECO:0008006" key="5">
    <source>
        <dbReference type="Google" id="ProtNLM"/>
    </source>
</evidence>
<dbReference type="AlphaFoldDB" id="A0A6C0CK63"/>
<evidence type="ECO:0000256" key="1">
    <source>
        <dbReference type="ARBA" id="ARBA00022478"/>
    </source>
</evidence>
<dbReference type="GO" id="GO:0003677">
    <property type="term" value="F:DNA binding"/>
    <property type="evidence" value="ECO:0007669"/>
    <property type="project" value="InterPro"/>
</dbReference>
<dbReference type="GO" id="GO:0006360">
    <property type="term" value="P:transcription by RNA polymerase I"/>
    <property type="evidence" value="ECO:0007669"/>
    <property type="project" value="TreeGrafter"/>
</dbReference>
<name>A0A6C0CK63_9ZZZZ</name>
<accession>A0A6C0CK63</accession>
<dbReference type="GO" id="GO:0003899">
    <property type="term" value="F:DNA-directed RNA polymerase activity"/>
    <property type="evidence" value="ECO:0007669"/>
    <property type="project" value="InterPro"/>
</dbReference>
<feature type="compositionally biased region" description="Basic residues" evidence="3">
    <location>
        <begin position="103"/>
        <end position="112"/>
    </location>
</feature>
<evidence type="ECO:0000313" key="4">
    <source>
        <dbReference type="EMBL" id="QHT04280.1"/>
    </source>
</evidence>
<dbReference type="GO" id="GO:0042797">
    <property type="term" value="P:tRNA transcription by RNA polymerase III"/>
    <property type="evidence" value="ECO:0007669"/>
    <property type="project" value="TreeGrafter"/>
</dbReference>
<keyword evidence="1" id="KW-0240">DNA-directed RNA polymerase</keyword>
<reference evidence="4" key="1">
    <citation type="journal article" date="2020" name="Nature">
        <title>Giant virus diversity and host interactions through global metagenomics.</title>
        <authorList>
            <person name="Schulz F."/>
            <person name="Roux S."/>
            <person name="Paez-Espino D."/>
            <person name="Jungbluth S."/>
            <person name="Walsh D.A."/>
            <person name="Denef V.J."/>
            <person name="McMahon K.D."/>
            <person name="Konstantinidis K.T."/>
            <person name="Eloe-Fadrosh E.A."/>
            <person name="Kyrpides N.C."/>
            <person name="Woyke T."/>
        </authorList>
    </citation>
    <scope>NUCLEOTIDE SEQUENCE</scope>
    <source>
        <strain evidence="4">GVMAG-M-3300021185-45</strain>
    </source>
</reference>
<dbReference type="InterPro" id="IPR006110">
    <property type="entry name" value="Pol_omega/Rpo6/RPB6"/>
</dbReference>
<dbReference type="GO" id="GO:0006366">
    <property type="term" value="P:transcription by RNA polymerase II"/>
    <property type="evidence" value="ECO:0007669"/>
    <property type="project" value="TreeGrafter"/>
</dbReference>
<dbReference type="InterPro" id="IPR036161">
    <property type="entry name" value="RPB6/omega-like_sf"/>
</dbReference>
<evidence type="ECO:0000256" key="2">
    <source>
        <dbReference type="ARBA" id="ARBA00023163"/>
    </source>
</evidence>
<feature type="region of interest" description="Disordered" evidence="3">
    <location>
        <begin position="1"/>
        <end position="145"/>
    </location>
</feature>
<dbReference type="PANTHER" id="PTHR47227:SF5">
    <property type="entry name" value="DNA-DIRECTED RNA POLYMERASES I, II, AND III SUBUNIT RPABC2"/>
    <property type="match status" value="1"/>
</dbReference>
<proteinExistence type="predicted"/>
<dbReference type="Pfam" id="PF01192">
    <property type="entry name" value="RNA_pol_Rpb6"/>
    <property type="match status" value="1"/>
</dbReference>
<evidence type="ECO:0000256" key="3">
    <source>
        <dbReference type="SAM" id="MobiDB-lite"/>
    </source>
</evidence>
<dbReference type="GO" id="GO:0000428">
    <property type="term" value="C:DNA-directed RNA polymerase complex"/>
    <property type="evidence" value="ECO:0007669"/>
    <property type="project" value="UniProtKB-KW"/>
</dbReference>
<feature type="compositionally biased region" description="Acidic residues" evidence="3">
    <location>
        <begin position="133"/>
        <end position="145"/>
    </location>
</feature>
<sequence length="272" mass="31560">MSDLESDNESIVNLSDDEENTQPTFTIKPSAKKSDEKLKEYDEEGNVIADYNDDDEDGDIESDINPEIDEDEDEDVDEDEDEDVDEDEDEEFGDIENPDISTSKKKISKKTSSKPIDTLPDTQLEIPNVFDKNEDDYDSDTDEEEDEDYLQKFDKEIRDNYILNEHPESLIHNYDEIYNLAKVQRNKENIIIDDLHKTIPILTKYEKTKILGLRAKQLNNGATPYTRLKSTVIDGYLIAIKELEEKKIPFIVRRPMPNGGSEYWHLQDLEII</sequence>
<dbReference type="Gene3D" id="3.90.940.10">
    <property type="match status" value="1"/>
</dbReference>